<dbReference type="PANTHER" id="PTHR19271">
    <property type="entry name" value="CYTOCHROME B"/>
    <property type="match status" value="1"/>
</dbReference>
<evidence type="ECO:0000256" key="4">
    <source>
        <dbReference type="ARBA" id="ARBA00029351"/>
    </source>
</evidence>
<evidence type="ECO:0000256" key="1">
    <source>
        <dbReference type="ARBA" id="ARBA00001971"/>
    </source>
</evidence>
<dbReference type="OrthoDB" id="9804503at2"/>
<dbReference type="EC" id="7.1.1.8" evidence="2"/>
<dbReference type="InterPro" id="IPR027387">
    <property type="entry name" value="Cytb/b6-like_sf"/>
</dbReference>
<dbReference type="GO" id="GO:0016491">
    <property type="term" value="F:oxidoreductase activity"/>
    <property type="evidence" value="ECO:0007669"/>
    <property type="project" value="InterPro"/>
</dbReference>
<feature type="domain" description="Cytochrome b/b6 N-terminal region profile" evidence="7">
    <location>
        <begin position="18"/>
        <end position="127"/>
    </location>
</feature>
<dbReference type="PROSITE" id="PS51002">
    <property type="entry name" value="CYTB_NTER"/>
    <property type="match status" value="1"/>
</dbReference>
<protein>
    <recommendedName>
        <fullName evidence="3">Cytochrome bc1 complex cytochrome b subunit</fullName>
        <ecNumber evidence="2">7.1.1.8</ecNumber>
    </recommendedName>
    <alternativeName>
        <fullName evidence="5">Cytochrome bc1 reductase complex subunit QcrB</fullName>
    </alternativeName>
</protein>
<evidence type="ECO:0000259" key="7">
    <source>
        <dbReference type="PROSITE" id="PS51002"/>
    </source>
</evidence>
<evidence type="ECO:0000313" key="8">
    <source>
        <dbReference type="EMBL" id="RDI76249.1"/>
    </source>
</evidence>
<gene>
    <name evidence="8" type="ORF">Gocc_0668</name>
</gene>
<dbReference type="GO" id="GO:0008121">
    <property type="term" value="F:quinol-cytochrome-c reductase activity"/>
    <property type="evidence" value="ECO:0007669"/>
    <property type="project" value="UniProtKB-EC"/>
</dbReference>
<dbReference type="AlphaFoldDB" id="A0A7M2Z247"/>
<reference evidence="8 9" key="1">
    <citation type="submission" date="2018-07" db="EMBL/GenBank/DDBJ databases">
        <title>High-quality-draft genome sequence of Gaiella occulta.</title>
        <authorList>
            <person name="Severino R."/>
            <person name="Froufe H.J.C."/>
            <person name="Rainey F.A."/>
            <person name="Barroso C."/>
            <person name="Albuquerque L."/>
            <person name="Lobo-Da-Cunha A."/>
            <person name="Da Costa M.S."/>
            <person name="Egas C."/>
        </authorList>
    </citation>
    <scope>NUCLEOTIDE SEQUENCE [LARGE SCALE GENOMIC DNA]</scope>
    <source>
        <strain evidence="8 9">F2-233</strain>
    </source>
</reference>
<proteinExistence type="predicted"/>
<keyword evidence="9" id="KW-1185">Reference proteome</keyword>
<sequence length="127" mass="13838">MTAIPEAIPQPEGRLRRLGLWLDDRFGLSALAYPVPAHANRLAYTLGGITLGSFLLLVATGVYLAQLYDPTPQGAHASVVQLSQESFASIVRSLHFWIAGIFMVTLTLHLLRTFATAAYKKRARACG</sequence>
<evidence type="ECO:0000256" key="5">
    <source>
        <dbReference type="ARBA" id="ARBA00029568"/>
    </source>
</evidence>
<dbReference type="Gene3D" id="1.20.810.10">
    <property type="entry name" value="Cytochrome Bc1 Complex, Chain C"/>
    <property type="match status" value="1"/>
</dbReference>
<comment type="catalytic activity">
    <reaction evidence="4">
        <text>a quinol + 2 Fe(III)-[cytochrome c](out) = a quinone + 2 Fe(II)-[cytochrome c](out) + 2 H(+)(out)</text>
        <dbReference type="Rhea" id="RHEA:11484"/>
        <dbReference type="Rhea" id="RHEA-COMP:10350"/>
        <dbReference type="Rhea" id="RHEA-COMP:14399"/>
        <dbReference type="ChEBI" id="CHEBI:15378"/>
        <dbReference type="ChEBI" id="CHEBI:24646"/>
        <dbReference type="ChEBI" id="CHEBI:29033"/>
        <dbReference type="ChEBI" id="CHEBI:29034"/>
        <dbReference type="ChEBI" id="CHEBI:132124"/>
        <dbReference type="EC" id="7.1.1.8"/>
    </reaction>
</comment>
<organism evidence="8 9">
    <name type="scientific">Gaiella occulta</name>
    <dbReference type="NCBI Taxonomy" id="1002870"/>
    <lineage>
        <taxon>Bacteria</taxon>
        <taxon>Bacillati</taxon>
        <taxon>Actinomycetota</taxon>
        <taxon>Thermoleophilia</taxon>
        <taxon>Gaiellales</taxon>
        <taxon>Gaiellaceae</taxon>
        <taxon>Gaiella</taxon>
    </lineage>
</organism>
<comment type="caution">
    <text evidence="8">The sequence shown here is derived from an EMBL/GenBank/DDBJ whole genome shotgun (WGS) entry which is preliminary data.</text>
</comment>
<dbReference type="GO" id="GO:0016020">
    <property type="term" value="C:membrane"/>
    <property type="evidence" value="ECO:0007669"/>
    <property type="project" value="InterPro"/>
</dbReference>
<dbReference type="GO" id="GO:0022904">
    <property type="term" value="P:respiratory electron transport chain"/>
    <property type="evidence" value="ECO:0007669"/>
    <property type="project" value="InterPro"/>
</dbReference>
<dbReference type="Proteomes" id="UP000254134">
    <property type="component" value="Unassembled WGS sequence"/>
</dbReference>
<dbReference type="Pfam" id="PF00033">
    <property type="entry name" value="Cytochrome_B"/>
    <property type="match status" value="1"/>
</dbReference>
<name>A0A7M2Z247_9ACTN</name>
<evidence type="ECO:0000256" key="6">
    <source>
        <dbReference type="SAM" id="Phobius"/>
    </source>
</evidence>
<evidence type="ECO:0000256" key="2">
    <source>
        <dbReference type="ARBA" id="ARBA00012951"/>
    </source>
</evidence>
<feature type="transmembrane region" description="Helical" evidence="6">
    <location>
        <begin position="42"/>
        <end position="65"/>
    </location>
</feature>
<dbReference type="EMBL" id="QQZY01000001">
    <property type="protein sequence ID" value="RDI76249.1"/>
    <property type="molecule type" value="Genomic_DNA"/>
</dbReference>
<keyword evidence="6" id="KW-1133">Transmembrane helix</keyword>
<comment type="cofactor">
    <cofactor evidence="1">
        <name>heme</name>
        <dbReference type="ChEBI" id="CHEBI:30413"/>
    </cofactor>
</comment>
<evidence type="ECO:0000256" key="3">
    <source>
        <dbReference type="ARBA" id="ARBA00016116"/>
    </source>
</evidence>
<dbReference type="SUPFAM" id="SSF81342">
    <property type="entry name" value="Transmembrane di-heme cytochromes"/>
    <property type="match status" value="1"/>
</dbReference>
<dbReference type="PANTHER" id="PTHR19271:SF16">
    <property type="entry name" value="CYTOCHROME B"/>
    <property type="match status" value="1"/>
</dbReference>
<dbReference type="InterPro" id="IPR005797">
    <property type="entry name" value="Cyt_b/b6_N"/>
</dbReference>
<dbReference type="InterPro" id="IPR016174">
    <property type="entry name" value="Di-haem_cyt_TM"/>
</dbReference>
<feature type="transmembrane region" description="Helical" evidence="6">
    <location>
        <begin position="94"/>
        <end position="115"/>
    </location>
</feature>
<evidence type="ECO:0000313" key="9">
    <source>
        <dbReference type="Proteomes" id="UP000254134"/>
    </source>
</evidence>
<reference evidence="9" key="2">
    <citation type="journal article" date="2019" name="MicrobiologyOpen">
        <title>High-quality draft genome sequence of Gaiella occulta isolated from a 150 meter deep mineral water borehole and comparison with the genome sequences of other deep-branching lineages of the phylum Actinobacteria.</title>
        <authorList>
            <person name="Severino R."/>
            <person name="Froufe H.J.C."/>
            <person name="Barroso C."/>
            <person name="Albuquerque L."/>
            <person name="Lobo-da-Cunha A."/>
            <person name="da Costa M.S."/>
            <person name="Egas C."/>
        </authorList>
    </citation>
    <scope>NUCLEOTIDE SEQUENCE [LARGE SCALE GENOMIC DNA]</scope>
    <source>
        <strain evidence="9">F2-233</strain>
    </source>
</reference>
<accession>A0A7M2Z247</accession>
<keyword evidence="6" id="KW-0812">Transmembrane</keyword>
<keyword evidence="6" id="KW-0472">Membrane</keyword>